<feature type="transmembrane region" description="Helical" evidence="6">
    <location>
        <begin position="138"/>
        <end position="159"/>
    </location>
</feature>
<keyword evidence="4 6" id="KW-0472">Membrane</keyword>
<dbReference type="Proteomes" id="UP001165740">
    <property type="component" value="Chromosome 6"/>
</dbReference>
<feature type="transmembrane region" description="Helical" evidence="6">
    <location>
        <begin position="199"/>
        <end position="221"/>
    </location>
</feature>
<keyword evidence="8" id="KW-1185">Reference proteome</keyword>
<dbReference type="AlphaFoldDB" id="A0A9W3AS97"/>
<evidence type="ECO:0000256" key="6">
    <source>
        <dbReference type="SAM" id="Phobius"/>
    </source>
</evidence>
<dbReference type="InterPro" id="IPR036259">
    <property type="entry name" value="MFS_trans_sf"/>
</dbReference>
<name>A0A9W3AS97_BIOGL</name>
<feature type="region of interest" description="Disordered" evidence="5">
    <location>
        <begin position="526"/>
        <end position="549"/>
    </location>
</feature>
<organism evidence="8 9">
    <name type="scientific">Biomphalaria glabrata</name>
    <name type="common">Bloodfluke planorb</name>
    <name type="synonym">Freshwater snail</name>
    <dbReference type="NCBI Taxonomy" id="6526"/>
    <lineage>
        <taxon>Eukaryota</taxon>
        <taxon>Metazoa</taxon>
        <taxon>Spiralia</taxon>
        <taxon>Lophotrochozoa</taxon>
        <taxon>Mollusca</taxon>
        <taxon>Gastropoda</taxon>
        <taxon>Heterobranchia</taxon>
        <taxon>Euthyneura</taxon>
        <taxon>Panpulmonata</taxon>
        <taxon>Hygrophila</taxon>
        <taxon>Lymnaeoidea</taxon>
        <taxon>Planorbidae</taxon>
        <taxon>Biomphalaria</taxon>
    </lineage>
</organism>
<feature type="transmembrane region" description="Helical" evidence="6">
    <location>
        <begin position="228"/>
        <end position="251"/>
    </location>
</feature>
<feature type="transmembrane region" description="Helical" evidence="6">
    <location>
        <begin position="28"/>
        <end position="52"/>
    </location>
</feature>
<dbReference type="CDD" id="cd17317">
    <property type="entry name" value="MFS_SLC22"/>
    <property type="match status" value="1"/>
</dbReference>
<reference evidence="9" key="1">
    <citation type="submission" date="2025-08" db="UniProtKB">
        <authorList>
            <consortium name="RefSeq"/>
        </authorList>
    </citation>
    <scope>IDENTIFICATION</scope>
</reference>
<keyword evidence="3 6" id="KW-1133">Transmembrane helix</keyword>
<sequence length="570" mass="63512">MLDSTIKKMKFDDVISAVGDFGAYQRRIYFLICLVSVPVAFQTLVSVFTLSIPEHRCAIPELDNDTYASQGPWHADLINQSIPWLSQKNMYSQCEVFVKDVTQRDWSNMTTKCDKWVYSKEIFTSTFVTELNLVCDDLIYKTYANMALMAGLLGGSLTWGSLSDRFGRKKVFMLSVVGQFSCSLSTGFVHWYLPFIILRFFTTFCDVGMVMTSFIIGVELVGPTKRKFAGIVVNFFWCLGLILMTGVSYGIRTWNHLQIALSCPTILLLSYSVFLPESPRWLINAGRVKEAAAIVRRLAKENGVTVSEKILSLQEVKLESNGEKIWHIFIDRTLLFRCLAIFINWCVASVVFYGLSLNIGNLTGNLYLNFFLFALVEVAAYFVCLVFLDSFGRRRLQCCSMLLGGVACLLSLFPVMYGGEGETWLTVALSMIGKFGASAAFAVIYFYTVELFPTVIRNSGLGLSSVMARIGGILAPYIADLGHVISGDMAVVLPLLIFGGASIIAGLLALLLPETANQTLPDTLKDAKNLGKQSQPKNKSEEMNMMEDTDDQRDVHILMAAVNENKKFTE</sequence>
<dbReference type="RefSeq" id="XP_055889978.1">
    <property type="nucleotide sequence ID" value="XM_056034003.1"/>
</dbReference>
<dbReference type="InterPro" id="IPR020846">
    <property type="entry name" value="MFS_dom"/>
</dbReference>
<evidence type="ECO:0000256" key="1">
    <source>
        <dbReference type="ARBA" id="ARBA00004141"/>
    </source>
</evidence>
<feature type="transmembrane region" description="Helical" evidence="6">
    <location>
        <begin position="460"/>
        <end position="479"/>
    </location>
</feature>
<feature type="transmembrane region" description="Helical" evidence="6">
    <location>
        <begin position="424"/>
        <end position="448"/>
    </location>
</feature>
<keyword evidence="2 6" id="KW-0812">Transmembrane</keyword>
<feature type="transmembrane region" description="Helical" evidence="6">
    <location>
        <begin position="367"/>
        <end position="388"/>
    </location>
</feature>
<dbReference type="SUPFAM" id="SSF103473">
    <property type="entry name" value="MFS general substrate transporter"/>
    <property type="match status" value="1"/>
</dbReference>
<feature type="transmembrane region" description="Helical" evidence="6">
    <location>
        <begin position="491"/>
        <end position="512"/>
    </location>
</feature>
<evidence type="ECO:0000256" key="4">
    <source>
        <dbReference type="ARBA" id="ARBA00023136"/>
    </source>
</evidence>
<dbReference type="Gene3D" id="1.20.1250.20">
    <property type="entry name" value="MFS general substrate transporter like domains"/>
    <property type="match status" value="1"/>
</dbReference>
<dbReference type="GO" id="GO:0022857">
    <property type="term" value="F:transmembrane transporter activity"/>
    <property type="evidence" value="ECO:0007669"/>
    <property type="project" value="InterPro"/>
</dbReference>
<feature type="transmembrane region" description="Helical" evidence="6">
    <location>
        <begin position="257"/>
        <end position="275"/>
    </location>
</feature>
<feature type="domain" description="Major facilitator superfamily (MFS) profile" evidence="7">
    <location>
        <begin position="35"/>
        <end position="517"/>
    </location>
</feature>
<dbReference type="GO" id="GO:0016020">
    <property type="term" value="C:membrane"/>
    <property type="evidence" value="ECO:0007669"/>
    <property type="project" value="UniProtKB-SubCell"/>
</dbReference>
<dbReference type="GeneID" id="106050922"/>
<evidence type="ECO:0000256" key="2">
    <source>
        <dbReference type="ARBA" id="ARBA00022692"/>
    </source>
</evidence>
<evidence type="ECO:0000313" key="9">
    <source>
        <dbReference type="RefSeq" id="XP_055889978.1"/>
    </source>
</evidence>
<gene>
    <name evidence="9" type="primary">LOC106050922</name>
</gene>
<proteinExistence type="predicted"/>
<dbReference type="OrthoDB" id="3936150at2759"/>
<feature type="transmembrane region" description="Helical" evidence="6">
    <location>
        <begin position="400"/>
        <end position="418"/>
    </location>
</feature>
<feature type="transmembrane region" description="Helical" evidence="6">
    <location>
        <begin position="171"/>
        <end position="193"/>
    </location>
</feature>
<feature type="transmembrane region" description="Helical" evidence="6">
    <location>
        <begin position="334"/>
        <end position="355"/>
    </location>
</feature>
<evidence type="ECO:0000256" key="5">
    <source>
        <dbReference type="SAM" id="MobiDB-lite"/>
    </source>
</evidence>
<dbReference type="InterPro" id="IPR005828">
    <property type="entry name" value="MFS_sugar_transport-like"/>
</dbReference>
<comment type="subcellular location">
    <subcellularLocation>
        <location evidence="1">Membrane</location>
        <topology evidence="1">Multi-pass membrane protein</topology>
    </subcellularLocation>
</comment>
<protein>
    <submittedName>
        <fullName evidence="9">Organic cation transporter protein-like isoform X1</fullName>
    </submittedName>
</protein>
<dbReference type="Pfam" id="PF00083">
    <property type="entry name" value="Sugar_tr"/>
    <property type="match status" value="1"/>
</dbReference>
<accession>A0A9W3AS97</accession>
<evidence type="ECO:0000313" key="8">
    <source>
        <dbReference type="Proteomes" id="UP001165740"/>
    </source>
</evidence>
<evidence type="ECO:0000259" key="7">
    <source>
        <dbReference type="PROSITE" id="PS50850"/>
    </source>
</evidence>
<dbReference type="OMA" id="CMELVGP"/>
<dbReference type="PROSITE" id="PS50850">
    <property type="entry name" value="MFS"/>
    <property type="match status" value="1"/>
</dbReference>
<evidence type="ECO:0000256" key="3">
    <source>
        <dbReference type="ARBA" id="ARBA00022989"/>
    </source>
</evidence>
<dbReference type="PANTHER" id="PTHR24064">
    <property type="entry name" value="SOLUTE CARRIER FAMILY 22 MEMBER"/>
    <property type="match status" value="1"/>
</dbReference>